<proteinExistence type="predicted"/>
<protein>
    <submittedName>
        <fullName evidence="1">Uncharacterized protein</fullName>
    </submittedName>
</protein>
<accession>A0ACC0C5K5</accession>
<name>A0ACC0C5K5_CATRO</name>
<evidence type="ECO:0000313" key="2">
    <source>
        <dbReference type="Proteomes" id="UP001060085"/>
    </source>
</evidence>
<sequence>MAAQDSLIVPADSQVSLKKKIAVSRSWILVDSSGQGKVLDLDKHAIMRRVPINARDLRILDPMLSYPSTILGREKAIVLNLEHIKAIITPEEVLLRDPLDDNVAPIVEELQRRLPLEHEQVEGEDDDRPEMSNEVENDDQIEFPFEFRALEVALEGICSYLDARTRELETAAYPALDELTSKISSRNLDRVRKLKSAMTRLTSRVQKVRDELEQLLDDDDDMADLYLSRKLAGAPSPISGHGIPDWFPSSPTLCSKMSRMSSRASGLTAQTENDVEELEMLLEAYFMQIESTMNKLTTLREYIDDTEDYINIQLDNHRNQLIQLELFLSSGTVCLSVYSLVAAIFGMNIPYRWKEGHGYMFKWVVILTGIACASLFLSIMSYARHKGLVGS</sequence>
<dbReference type="Proteomes" id="UP001060085">
    <property type="component" value="Linkage Group LG01"/>
</dbReference>
<organism evidence="1 2">
    <name type="scientific">Catharanthus roseus</name>
    <name type="common">Madagascar periwinkle</name>
    <name type="synonym">Vinca rosea</name>
    <dbReference type="NCBI Taxonomy" id="4058"/>
    <lineage>
        <taxon>Eukaryota</taxon>
        <taxon>Viridiplantae</taxon>
        <taxon>Streptophyta</taxon>
        <taxon>Embryophyta</taxon>
        <taxon>Tracheophyta</taxon>
        <taxon>Spermatophyta</taxon>
        <taxon>Magnoliopsida</taxon>
        <taxon>eudicotyledons</taxon>
        <taxon>Gunneridae</taxon>
        <taxon>Pentapetalae</taxon>
        <taxon>asterids</taxon>
        <taxon>lamiids</taxon>
        <taxon>Gentianales</taxon>
        <taxon>Apocynaceae</taxon>
        <taxon>Rauvolfioideae</taxon>
        <taxon>Vinceae</taxon>
        <taxon>Catharanthinae</taxon>
        <taxon>Catharanthus</taxon>
    </lineage>
</organism>
<gene>
    <name evidence="1" type="ORF">M9H77_01374</name>
</gene>
<keyword evidence="2" id="KW-1185">Reference proteome</keyword>
<dbReference type="EMBL" id="CM044701">
    <property type="protein sequence ID" value="KAI5680147.1"/>
    <property type="molecule type" value="Genomic_DNA"/>
</dbReference>
<evidence type="ECO:0000313" key="1">
    <source>
        <dbReference type="EMBL" id="KAI5680147.1"/>
    </source>
</evidence>
<reference evidence="2" key="1">
    <citation type="journal article" date="2023" name="Nat. Plants">
        <title>Single-cell RNA sequencing provides a high-resolution roadmap for understanding the multicellular compartmentation of specialized metabolism.</title>
        <authorList>
            <person name="Sun S."/>
            <person name="Shen X."/>
            <person name="Li Y."/>
            <person name="Li Y."/>
            <person name="Wang S."/>
            <person name="Li R."/>
            <person name="Zhang H."/>
            <person name="Shen G."/>
            <person name="Guo B."/>
            <person name="Wei J."/>
            <person name="Xu J."/>
            <person name="St-Pierre B."/>
            <person name="Chen S."/>
            <person name="Sun C."/>
        </authorList>
    </citation>
    <scope>NUCLEOTIDE SEQUENCE [LARGE SCALE GENOMIC DNA]</scope>
</reference>
<comment type="caution">
    <text evidence="1">The sequence shown here is derived from an EMBL/GenBank/DDBJ whole genome shotgun (WGS) entry which is preliminary data.</text>
</comment>